<evidence type="ECO:0000256" key="6">
    <source>
        <dbReference type="SAM" id="Coils"/>
    </source>
</evidence>
<evidence type="ECO:0000256" key="1">
    <source>
        <dbReference type="ARBA" id="ARBA00022741"/>
    </source>
</evidence>
<feature type="compositionally biased region" description="Low complexity" evidence="7">
    <location>
        <begin position="988"/>
        <end position="999"/>
    </location>
</feature>
<evidence type="ECO:0000256" key="5">
    <source>
        <dbReference type="PROSITE-ProRule" id="PRU00283"/>
    </source>
</evidence>
<sequence>MTSVKVAVRVRPFNKREIDLESKFIVSMNGGKTTITNPKIPERNAEGGHGKDAMRIKDFTYDFSFWSVDKNEPKYCSQKQVFQSLGSDVVTSAYDGYNACVFAYGQTGSGKSYTMMGSQDDQGLIPRISMKYMLERLSDLLKQSSNSKTVHNLRVREHPKDGPYVQDLSKHIVNNYEDVEELMHRGNSVSENADASGATGQRLKEGGNINKSLVTLGTVISLLAKNCSLKEGKQVFIPYRDSKITWLLKDSIGGNARTIMIATISPADVNYGETLRTLRYANRAKNIINRPTVNEDPNVKLIRDLRAEISRLKALLGGSLDNIVTPKVQEKLHENEARVKVLTEEWAGKWNETGTILKNDMFAVRKEGLGVVLDFQLPHLIGIDDDICSTGIMLYHIKEGKTTVGRPDADVTPDIVLAGIEIEKDHCVIEYINGEVILYPGTAALCVVNGVTQTSATTLSQGAVILLGRTNMFRFNNPAEAAKMKKDLNNCGLSMSRSSLLSYSMTDLYTDSLSNSGYWWDDNENKLEEESIVDNNRNKLDDLEQMYIDSEREREVIIVQLEVELEEKRKQLDKIEQDFEQLRQQIDEQPSNSHREKMFQIDEELRDLETREKDIDEETRLAKEQLQMEIEDLQHDFEEKKSIVKDEVKELNENLQTLEKTYSDKLKQIKDKRDSVKTEQQQLYYQIETNEEELDELQNKVQERRDTLAHDNPHLAQQLEEFDNAEKELKSIQEEIELTHKTKWNKELENVTQENLKVEEAWRDIEENEQVISHLLSRVDKLSEKERKGLEIKQASILEAKTLLKDEEKRLSEKEKNVLEQVEREMEKWEETKNTEMSNLLKKRQHIIESGDVELTNLLQEMSEKSDELHSYENTLKSVRKTLDEADSEEEETKSQFEVAGKEIKDELSTLSKTLLCLDEEEDVEVSDMKSMLQQIEDYCNTEILGIQKDKDMMNKKHQELCQLDEVGVSDNDKKIQVINDMIYINPTTQSNQKTSTKQHNQNKRHQPNNTIKPKDINQTTQSNQKTSTKLHNQTKRHQPNNTIKPKDINQTTQSNQKTSTKQHNQTKRHLHINILSSVNDMIYINQTTQSNQKTSTH</sequence>
<dbReference type="InterPro" id="IPR027417">
    <property type="entry name" value="P-loop_NTPase"/>
</dbReference>
<evidence type="ECO:0000313" key="10">
    <source>
        <dbReference type="Proteomes" id="UP000683360"/>
    </source>
</evidence>
<dbReference type="PANTHER" id="PTHR47117:SF6">
    <property type="entry name" value="KINESIN-LIKE PROTEIN KIF16B"/>
    <property type="match status" value="1"/>
</dbReference>
<proteinExistence type="inferred from homology"/>
<evidence type="ECO:0000256" key="2">
    <source>
        <dbReference type="ARBA" id="ARBA00022840"/>
    </source>
</evidence>
<dbReference type="GO" id="GO:0005524">
    <property type="term" value="F:ATP binding"/>
    <property type="evidence" value="ECO:0007669"/>
    <property type="project" value="UniProtKB-UniRule"/>
</dbReference>
<dbReference type="PRINTS" id="PR00380">
    <property type="entry name" value="KINESINHEAVY"/>
</dbReference>
<dbReference type="Pfam" id="PF00225">
    <property type="entry name" value="Kinesin"/>
    <property type="match status" value="2"/>
</dbReference>
<dbReference type="SMART" id="SM00129">
    <property type="entry name" value="KISc"/>
    <property type="match status" value="1"/>
</dbReference>
<dbReference type="PROSITE" id="PS50067">
    <property type="entry name" value="KINESIN_MOTOR_2"/>
    <property type="match status" value="1"/>
</dbReference>
<dbReference type="Gene3D" id="2.60.200.20">
    <property type="match status" value="1"/>
</dbReference>
<dbReference type="EMBL" id="CAJPWZ010002922">
    <property type="protein sequence ID" value="CAG2248120.1"/>
    <property type="molecule type" value="Genomic_DNA"/>
</dbReference>
<dbReference type="FunFam" id="3.40.850.10:FF:000167">
    <property type="entry name" value="Uncharacterized protein"/>
    <property type="match status" value="1"/>
</dbReference>
<keyword evidence="10" id="KW-1185">Reference proteome</keyword>
<organism evidence="9 10">
    <name type="scientific">Mytilus edulis</name>
    <name type="common">Blue mussel</name>
    <dbReference type="NCBI Taxonomy" id="6550"/>
    <lineage>
        <taxon>Eukaryota</taxon>
        <taxon>Metazoa</taxon>
        <taxon>Spiralia</taxon>
        <taxon>Lophotrochozoa</taxon>
        <taxon>Mollusca</taxon>
        <taxon>Bivalvia</taxon>
        <taxon>Autobranchia</taxon>
        <taxon>Pteriomorphia</taxon>
        <taxon>Mytilida</taxon>
        <taxon>Mytiloidea</taxon>
        <taxon>Mytilidae</taxon>
        <taxon>Mytilinae</taxon>
        <taxon>Mytilus</taxon>
    </lineage>
</organism>
<dbReference type="SUPFAM" id="SSF52540">
    <property type="entry name" value="P-loop containing nucleoside triphosphate hydrolases"/>
    <property type="match status" value="1"/>
</dbReference>
<keyword evidence="2 5" id="KW-0067">ATP-binding</keyword>
<evidence type="ECO:0000256" key="4">
    <source>
        <dbReference type="ARBA" id="ARBA00023175"/>
    </source>
</evidence>
<evidence type="ECO:0000313" key="9">
    <source>
        <dbReference type="EMBL" id="CAG2248120.1"/>
    </source>
</evidence>
<dbReference type="PANTHER" id="PTHR47117">
    <property type="entry name" value="STAR-RELATED LIPID TRANSFER PROTEIN 9"/>
    <property type="match status" value="1"/>
</dbReference>
<reference evidence="9" key="1">
    <citation type="submission" date="2021-03" db="EMBL/GenBank/DDBJ databases">
        <authorList>
            <person name="Bekaert M."/>
        </authorList>
    </citation>
    <scope>NUCLEOTIDE SEQUENCE</scope>
</reference>
<name>A0A8S3UPU6_MYTED</name>
<dbReference type="FunFam" id="2.60.200.20:FF:000005">
    <property type="entry name" value="Kinesin family member 16B"/>
    <property type="match status" value="1"/>
</dbReference>
<dbReference type="InterPro" id="IPR000253">
    <property type="entry name" value="FHA_dom"/>
</dbReference>
<keyword evidence="3 6" id="KW-0175">Coiled coil</keyword>
<dbReference type="AlphaFoldDB" id="A0A8S3UPU6"/>
<feature type="compositionally biased region" description="Low complexity" evidence="7">
    <location>
        <begin position="1018"/>
        <end position="1030"/>
    </location>
</feature>
<dbReference type="CDD" id="cd22708">
    <property type="entry name" value="FHA_KIF16"/>
    <property type="match status" value="1"/>
</dbReference>
<dbReference type="GO" id="GO:0008017">
    <property type="term" value="F:microtubule binding"/>
    <property type="evidence" value="ECO:0007669"/>
    <property type="project" value="InterPro"/>
</dbReference>
<feature type="coiled-coil region" evidence="6">
    <location>
        <begin position="533"/>
        <end position="896"/>
    </location>
</feature>
<dbReference type="GO" id="GO:0003777">
    <property type="term" value="F:microtubule motor activity"/>
    <property type="evidence" value="ECO:0007669"/>
    <property type="project" value="InterPro"/>
</dbReference>
<dbReference type="OrthoDB" id="3176171at2759"/>
<feature type="region of interest" description="Disordered" evidence="7">
    <location>
        <begin position="987"/>
        <end position="1069"/>
    </location>
</feature>
<dbReference type="Proteomes" id="UP000683360">
    <property type="component" value="Unassembled WGS sequence"/>
</dbReference>
<feature type="domain" description="Kinesin motor" evidence="8">
    <location>
        <begin position="3"/>
        <end position="287"/>
    </location>
</feature>
<accession>A0A8S3UPU6</accession>
<keyword evidence="1 5" id="KW-0547">Nucleotide-binding</keyword>
<evidence type="ECO:0000256" key="3">
    <source>
        <dbReference type="ARBA" id="ARBA00023054"/>
    </source>
</evidence>
<dbReference type="Pfam" id="PF00498">
    <property type="entry name" value="FHA"/>
    <property type="match status" value="1"/>
</dbReference>
<dbReference type="InterPro" id="IPR036961">
    <property type="entry name" value="Kinesin_motor_dom_sf"/>
</dbReference>
<evidence type="ECO:0000256" key="7">
    <source>
        <dbReference type="SAM" id="MobiDB-lite"/>
    </source>
</evidence>
<dbReference type="SUPFAM" id="SSF49879">
    <property type="entry name" value="SMAD/FHA domain"/>
    <property type="match status" value="1"/>
</dbReference>
<feature type="binding site" evidence="5">
    <location>
        <begin position="105"/>
        <end position="112"/>
    </location>
    <ligand>
        <name>ATP</name>
        <dbReference type="ChEBI" id="CHEBI:30616"/>
    </ligand>
</feature>
<comment type="similarity">
    <text evidence="5">Belongs to the TRAFAC class myosin-kinesin ATPase superfamily. Kinesin family.</text>
</comment>
<gene>
    <name evidence="9" type="ORF">MEDL_59998</name>
</gene>
<evidence type="ECO:0000259" key="8">
    <source>
        <dbReference type="PROSITE" id="PS50067"/>
    </source>
</evidence>
<dbReference type="InterPro" id="IPR001752">
    <property type="entry name" value="Kinesin_motor_dom"/>
</dbReference>
<feature type="compositionally biased region" description="Low complexity" evidence="7">
    <location>
        <begin position="1050"/>
        <end position="1063"/>
    </location>
</feature>
<keyword evidence="4 5" id="KW-0505">Motor protein</keyword>
<dbReference type="InterPro" id="IPR008984">
    <property type="entry name" value="SMAD_FHA_dom_sf"/>
</dbReference>
<dbReference type="Gene3D" id="3.40.850.10">
    <property type="entry name" value="Kinesin motor domain"/>
    <property type="match status" value="2"/>
</dbReference>
<protein>
    <submittedName>
        <fullName evidence="9">KIF16B</fullName>
    </submittedName>
</protein>
<dbReference type="GO" id="GO:0007018">
    <property type="term" value="P:microtubule-based movement"/>
    <property type="evidence" value="ECO:0007669"/>
    <property type="project" value="InterPro"/>
</dbReference>
<comment type="caution">
    <text evidence="9">The sequence shown here is derived from an EMBL/GenBank/DDBJ whole genome shotgun (WGS) entry which is preliminary data.</text>
</comment>